<organism>
    <name type="scientific">Methanosarcina barkeri</name>
    <dbReference type="NCBI Taxonomy" id="2208"/>
    <lineage>
        <taxon>Archaea</taxon>
        <taxon>Methanobacteriati</taxon>
        <taxon>Methanobacteriota</taxon>
        <taxon>Stenosarchaea group</taxon>
        <taxon>Methanomicrobia</taxon>
        <taxon>Methanosarcinales</taxon>
        <taxon>Methanosarcinaceae</taxon>
        <taxon>Methanosarcina</taxon>
    </lineage>
</organism>
<keyword id="KW-0903">Direct protein sequencing</keyword>
<protein>
    <submittedName>
        <fullName>METHYLCOBALAMIN: coenzyme M methyltransferase isoenzyme II</fullName>
    </submittedName>
</protein>
<reference key="1">
    <citation type="journal article" date="1993" name="Arch. Microbiol.">
        <title>Function of methylcobalamin: coenzyme M methyltransferase isoenzyme II in Methanosarcina barkeri.</title>
        <authorList>
            <person name="Yeliseev A."/>
            <person name="Gartner P."/>
            <person name="Harms U."/>
            <person name="Linder D."/>
            <person name="Thauer R.K."/>
        </authorList>
    </citation>
    <scope>PROTEIN SEQUENCE</scope>
</reference>
<sequence>AEYTPKELYALKQQVDMPAVFTQ</sequence>
<name>Q9UWL6_METBA</name>
<proteinExistence type="evidence at protein level"/>
<accession>Q9UWL6</accession>
<dbReference type="AlphaFoldDB" id="Q9UWL6"/>